<gene>
    <name evidence="1" type="ORF">LCGC14_1788370</name>
</gene>
<comment type="caution">
    <text evidence="1">The sequence shown here is derived from an EMBL/GenBank/DDBJ whole genome shotgun (WGS) entry which is preliminary data.</text>
</comment>
<reference evidence="1" key="1">
    <citation type="journal article" date="2015" name="Nature">
        <title>Complex archaea that bridge the gap between prokaryotes and eukaryotes.</title>
        <authorList>
            <person name="Spang A."/>
            <person name="Saw J.H."/>
            <person name="Jorgensen S.L."/>
            <person name="Zaremba-Niedzwiedzka K."/>
            <person name="Martijn J."/>
            <person name="Lind A.E."/>
            <person name="van Eijk R."/>
            <person name="Schleper C."/>
            <person name="Guy L."/>
            <person name="Ettema T.J."/>
        </authorList>
    </citation>
    <scope>NUCLEOTIDE SEQUENCE</scope>
</reference>
<organism evidence="1">
    <name type="scientific">marine sediment metagenome</name>
    <dbReference type="NCBI Taxonomy" id="412755"/>
    <lineage>
        <taxon>unclassified sequences</taxon>
        <taxon>metagenomes</taxon>
        <taxon>ecological metagenomes</taxon>
    </lineage>
</organism>
<name>A0A0F9HFV5_9ZZZZ</name>
<evidence type="ECO:0000313" key="1">
    <source>
        <dbReference type="EMBL" id="KKM02042.1"/>
    </source>
</evidence>
<dbReference type="AlphaFoldDB" id="A0A0F9HFV5"/>
<accession>A0A0F9HFV5</accession>
<protein>
    <submittedName>
        <fullName evidence="1">Uncharacterized protein</fullName>
    </submittedName>
</protein>
<proteinExistence type="predicted"/>
<sequence length="41" mass="4748">MKFKEAYKQMEEGGLCIVCPHCGHLLKISLDKGEDTFDLRY</sequence>
<dbReference type="EMBL" id="LAZR01017038">
    <property type="protein sequence ID" value="KKM02042.1"/>
    <property type="molecule type" value="Genomic_DNA"/>
</dbReference>